<feature type="region of interest" description="Disordered" evidence="4">
    <location>
        <begin position="324"/>
        <end position="387"/>
    </location>
</feature>
<evidence type="ECO:0000313" key="8">
    <source>
        <dbReference type="Proteomes" id="UP001271007"/>
    </source>
</evidence>
<dbReference type="PROSITE" id="PS51136">
    <property type="entry name" value="WAC"/>
    <property type="match status" value="1"/>
</dbReference>
<dbReference type="GO" id="GO:0000781">
    <property type="term" value="C:chromosome, telomeric region"/>
    <property type="evidence" value="ECO:0007669"/>
    <property type="project" value="GOC"/>
</dbReference>
<dbReference type="GO" id="GO:0031509">
    <property type="term" value="P:subtelomeric heterochromatin formation"/>
    <property type="evidence" value="ECO:0007669"/>
    <property type="project" value="TreeGrafter"/>
</dbReference>
<dbReference type="Pfam" id="PF10537">
    <property type="entry name" value="WAC_Acf1_DNA_bd"/>
    <property type="match status" value="1"/>
</dbReference>
<dbReference type="PANTHER" id="PTHR32075">
    <property type="entry name" value="ISWI CHROMATIN-REMODELING COMPLEX SUBUNIT YPL216W-RELATED"/>
    <property type="match status" value="1"/>
</dbReference>
<feature type="compositionally biased region" description="Basic residues" evidence="4">
    <location>
        <begin position="730"/>
        <end position="741"/>
    </location>
</feature>
<accession>A0AAJ0GJX0</accession>
<feature type="region of interest" description="Disordered" evidence="4">
    <location>
        <begin position="498"/>
        <end position="535"/>
    </location>
</feature>
<feature type="compositionally biased region" description="Basic and acidic residues" evidence="4">
    <location>
        <begin position="742"/>
        <end position="758"/>
    </location>
</feature>
<evidence type="ECO:0000256" key="1">
    <source>
        <dbReference type="ARBA" id="ARBA00004123"/>
    </source>
</evidence>
<feature type="compositionally biased region" description="Polar residues" evidence="4">
    <location>
        <begin position="324"/>
        <end position="337"/>
    </location>
</feature>
<dbReference type="EMBL" id="JAWDJX010000001">
    <property type="protein sequence ID" value="KAK3058938.1"/>
    <property type="molecule type" value="Genomic_DNA"/>
</dbReference>
<organism evidence="7 8">
    <name type="scientific">Extremus antarcticus</name>
    <dbReference type="NCBI Taxonomy" id="702011"/>
    <lineage>
        <taxon>Eukaryota</taxon>
        <taxon>Fungi</taxon>
        <taxon>Dikarya</taxon>
        <taxon>Ascomycota</taxon>
        <taxon>Pezizomycotina</taxon>
        <taxon>Dothideomycetes</taxon>
        <taxon>Dothideomycetidae</taxon>
        <taxon>Mycosphaerellales</taxon>
        <taxon>Extremaceae</taxon>
        <taxon>Extremus</taxon>
    </lineage>
</organism>
<evidence type="ECO:0000259" key="6">
    <source>
        <dbReference type="PROSITE" id="PS51136"/>
    </source>
</evidence>
<feature type="region of interest" description="Disordered" evidence="4">
    <location>
        <begin position="699"/>
        <end position="764"/>
    </location>
</feature>
<evidence type="ECO:0000256" key="2">
    <source>
        <dbReference type="ARBA" id="ARBA00023242"/>
    </source>
</evidence>
<dbReference type="Pfam" id="PF15613">
    <property type="entry name" value="WSD"/>
    <property type="match status" value="1"/>
</dbReference>
<dbReference type="Proteomes" id="UP001271007">
    <property type="component" value="Unassembled WGS sequence"/>
</dbReference>
<dbReference type="Pfam" id="PF02791">
    <property type="entry name" value="DDT"/>
    <property type="match status" value="1"/>
</dbReference>
<protein>
    <recommendedName>
        <fullName evidence="9">WAC domain-containing protein</fullName>
    </recommendedName>
</protein>
<feature type="compositionally biased region" description="Acidic residues" evidence="4">
    <location>
        <begin position="498"/>
        <end position="512"/>
    </location>
</feature>
<dbReference type="PROSITE" id="PS50827">
    <property type="entry name" value="DDT"/>
    <property type="match status" value="1"/>
</dbReference>
<keyword evidence="2 3" id="KW-0539">Nucleus</keyword>
<evidence type="ECO:0000259" key="5">
    <source>
        <dbReference type="PROSITE" id="PS50827"/>
    </source>
</evidence>
<evidence type="ECO:0000313" key="7">
    <source>
        <dbReference type="EMBL" id="KAK3058938.1"/>
    </source>
</evidence>
<name>A0AAJ0GJX0_9PEZI</name>
<dbReference type="InterPro" id="IPR018501">
    <property type="entry name" value="DDT_dom"/>
</dbReference>
<dbReference type="AlphaFoldDB" id="A0AAJ0GJX0"/>
<comment type="caution">
    <text evidence="7">The sequence shown here is derived from an EMBL/GenBank/DDBJ whole genome shotgun (WGS) entry which is preliminary data.</text>
</comment>
<evidence type="ECO:0000256" key="4">
    <source>
        <dbReference type="SAM" id="MobiDB-lite"/>
    </source>
</evidence>
<dbReference type="InterPro" id="IPR028941">
    <property type="entry name" value="WHIM2_dom"/>
</dbReference>
<comment type="subcellular location">
    <subcellularLocation>
        <location evidence="1 3">Nucleus</location>
    </subcellularLocation>
</comment>
<reference evidence="7" key="1">
    <citation type="submission" date="2023-04" db="EMBL/GenBank/DDBJ databases">
        <title>Black Yeasts Isolated from many extreme environments.</title>
        <authorList>
            <person name="Coleine C."/>
            <person name="Stajich J.E."/>
            <person name="Selbmann L."/>
        </authorList>
    </citation>
    <scope>NUCLEOTIDE SEQUENCE</scope>
    <source>
        <strain evidence="7">CCFEE 5312</strain>
    </source>
</reference>
<proteinExistence type="predicted"/>
<gene>
    <name evidence="7" type="ORF">LTR09_000503</name>
</gene>
<feature type="domain" description="DDT" evidence="5">
    <location>
        <begin position="421"/>
        <end position="484"/>
    </location>
</feature>
<keyword evidence="8" id="KW-1185">Reference proteome</keyword>
<dbReference type="GO" id="GO:0000785">
    <property type="term" value="C:chromatin"/>
    <property type="evidence" value="ECO:0007669"/>
    <property type="project" value="UniProtKB-ARBA"/>
</dbReference>
<feature type="domain" description="WAC" evidence="6">
    <location>
        <begin position="30"/>
        <end position="159"/>
    </location>
</feature>
<sequence length="1030" mass="118907">METTLIISQVLFKRKPFSLLPPPENISDNAEVFVMRGTNEVFTDYEKYLKRYDYLIQACDLQQAVMGHGLTPIQKKFVDSVNGKSGLTYFDALESESKSTSAIETVFPEVLRDPILRKVQFSTISRIDDLVNAVYDEFKRDFFPKEHIIVLLEDAGEQKMGTIREKAKFPMIRGPNGEVQREAFSRYFIQLDNSPEEYIADDKHIRRDRKIFNKQNLRAFLKHTLFREPWIGAPWLVREHFAIKYRLPMDIPVHLLQESRLLANKVRKYSSFISYLQHHFPDLANAILQQQMLQVKPPRKRTKNFSQDEYNRMRHEEMQYMQMQEVSHLRGSSNEQSAKAPKKHARGPQNGRQNGANFNPAVASRAEAKPPAPPPPRYPMEDLDVPPKRNGVVRPELGFFTDEMEDYVKNGRNVTFDDIEMDSMGMLLEAWNTLNVQCEVYVLDSFTFDDFVDAMRFRSLETKCELLEEVYCAVLKVLVNEKGDIVLSKGALPEMIVESEEEESEDPQDESELSTPLPDAPARSTRSRLSHVDPLKSPSGLVEKLHRVPEMLGSRDWKSRVGARDFVEGGWQVALAGVLHHLSQSARYKARCDDILAWLAPTNLEPAQETALHQFASMDINLRISALQMITILSIATPVMKDFLENCSDDMTDVRKKKIEHQRERKAALEELAIKDRERKILLPDNMLPDSPEEEILTPAVSANGDTDDVVDVSMANSSDADDDAPSKGRSLRRHNDRKRKRDEEMQRAAEEKKKAELAKQQPKQSKEFKKLLVDIDELKARVAEHEANISECDSDLREANVQRTKVLGKDRFCNRYYWFERNGQPFGGLARSNTSVYGYANGRIWVQGPDEMEREGFIDRTPEDQKAYEKTFGLTVPDRRKLEEGKTFLRSANEWGFYDDPVRLDNLISWLDDRGEREKKLRRELWDWRDTIVQYMEVHKKFKDDEAAKKVEADEEQVSRISTRHKTHEELSASRERCLKWTNGMAFEKFGHVHSEPAKPKMKIKAVTRQKGVAVILNRHGKPVTRQGV</sequence>
<dbReference type="PANTHER" id="PTHR32075:SF6">
    <property type="entry name" value="ISWI CHROMATIN-REMODELING COMPLEX SUBUNIT YPL216W-RELATED"/>
    <property type="match status" value="1"/>
</dbReference>
<dbReference type="InterPro" id="IPR013136">
    <property type="entry name" value="WSTF_Acf1_Cbp146"/>
</dbReference>
<evidence type="ECO:0008006" key="9">
    <source>
        <dbReference type="Google" id="ProtNLM"/>
    </source>
</evidence>
<evidence type="ECO:0000256" key="3">
    <source>
        <dbReference type="PROSITE-ProRule" id="PRU00475"/>
    </source>
</evidence>
<dbReference type="GO" id="GO:0005634">
    <property type="term" value="C:nucleus"/>
    <property type="evidence" value="ECO:0007669"/>
    <property type="project" value="UniProtKB-SubCell"/>
</dbReference>